<gene>
    <name evidence="1" type="ORF">CR513_25365</name>
</gene>
<dbReference type="EMBL" id="QJKJ01004863">
    <property type="protein sequence ID" value="RDX92495.1"/>
    <property type="molecule type" value="Genomic_DNA"/>
</dbReference>
<proteinExistence type="predicted"/>
<comment type="caution">
    <text evidence="1">The sequence shown here is derived from an EMBL/GenBank/DDBJ whole genome shotgun (WGS) entry which is preliminary data.</text>
</comment>
<protein>
    <recommendedName>
        <fullName evidence="3">Retrotransposon gag domain-containing protein</fullName>
    </recommendedName>
</protein>
<keyword evidence="2" id="KW-1185">Reference proteome</keyword>
<dbReference type="OrthoDB" id="1305902at2759"/>
<reference evidence="1" key="1">
    <citation type="submission" date="2018-05" db="EMBL/GenBank/DDBJ databases">
        <title>Draft genome of Mucuna pruriens seed.</title>
        <authorList>
            <person name="Nnadi N.E."/>
            <person name="Vos R."/>
            <person name="Hasami M.H."/>
            <person name="Devisetty U.K."/>
            <person name="Aguiy J.C."/>
        </authorList>
    </citation>
    <scope>NUCLEOTIDE SEQUENCE [LARGE SCALE GENOMIC DNA]</scope>
    <source>
        <strain evidence="1">JCA_2017</strain>
    </source>
</reference>
<evidence type="ECO:0000313" key="1">
    <source>
        <dbReference type="EMBL" id="RDX92495.1"/>
    </source>
</evidence>
<dbReference type="AlphaFoldDB" id="A0A371GPK9"/>
<organism evidence="1 2">
    <name type="scientific">Mucuna pruriens</name>
    <name type="common">Velvet bean</name>
    <name type="synonym">Dolichos pruriens</name>
    <dbReference type="NCBI Taxonomy" id="157652"/>
    <lineage>
        <taxon>Eukaryota</taxon>
        <taxon>Viridiplantae</taxon>
        <taxon>Streptophyta</taxon>
        <taxon>Embryophyta</taxon>
        <taxon>Tracheophyta</taxon>
        <taxon>Spermatophyta</taxon>
        <taxon>Magnoliopsida</taxon>
        <taxon>eudicotyledons</taxon>
        <taxon>Gunneridae</taxon>
        <taxon>Pentapetalae</taxon>
        <taxon>rosids</taxon>
        <taxon>fabids</taxon>
        <taxon>Fabales</taxon>
        <taxon>Fabaceae</taxon>
        <taxon>Papilionoideae</taxon>
        <taxon>50 kb inversion clade</taxon>
        <taxon>NPAAA clade</taxon>
        <taxon>indigoferoid/millettioid clade</taxon>
        <taxon>Phaseoleae</taxon>
        <taxon>Mucuna</taxon>
    </lineage>
</organism>
<feature type="non-terminal residue" evidence="1">
    <location>
        <position position="1"/>
    </location>
</feature>
<dbReference type="Proteomes" id="UP000257109">
    <property type="component" value="Unassembled WGS sequence"/>
</dbReference>
<evidence type="ECO:0008006" key="3">
    <source>
        <dbReference type="Google" id="ProtNLM"/>
    </source>
</evidence>
<accession>A0A371GPK9</accession>
<sequence>MCHMSTSSNQRALLIQYFYEGLMMMDRSMIDAVSGGALMDKMPTVVKHMISNMTSNTQRFGIRRASPSRTVNEIGAVDHLRLENQVTKLTLLVRQLAVGRHQPNIVARICGICTFVEHPTNMCPTLQETESDHLESAIVSAKYESRAIPSPKIQTQLEHALDSSIPTTTTIESTTIRKLPIFGGLDEAVGNKQSGVLANYELQQHTISSDGYGNLPSLKIPNPRGNASVRITTKHTIAKTNSPLPKPAGPRPIAILKLNSLGKKI</sequence>
<evidence type="ECO:0000313" key="2">
    <source>
        <dbReference type="Proteomes" id="UP000257109"/>
    </source>
</evidence>
<name>A0A371GPK9_MUCPR</name>